<dbReference type="SUPFAM" id="SSF51197">
    <property type="entry name" value="Clavaminate synthase-like"/>
    <property type="match status" value="1"/>
</dbReference>
<sequence>MDLHPVPRVPRGAFRPGLLLRDRPAIVPDCALHWPATKYWDSDYLRRAAGHRDVAVRETDGPPRNIFQHLGPGGRVQFGQYLEWVLETAEDLEDLVRPGLDPGAVTKAVCDSRFERSYYLDAKLAALSPVLLQDAPAPDWFRSELVDTNFWCGVLGTSSGLHCDVTPNCNVQVIGEKSFFLFPPSQARSLYKLPRVTHCRFDPNVPDYNAFPRARRAVGFHSTLRPGESLYIPAGWYHQVTVMSSWAVNVNFFWRRPLMQTAARAELWPLLLRRYRAGLRQRTHARTESRG</sequence>
<dbReference type="EMBL" id="BNEE01000003">
    <property type="protein sequence ID" value="GHI82857.1"/>
    <property type="molecule type" value="Genomic_DNA"/>
</dbReference>
<dbReference type="InterPro" id="IPR041667">
    <property type="entry name" value="Cupin_8"/>
</dbReference>
<comment type="caution">
    <text evidence="2">The sequence shown here is derived from an EMBL/GenBank/DDBJ whole genome shotgun (WGS) entry which is preliminary data.</text>
</comment>
<feature type="domain" description="JmjC" evidence="1">
    <location>
        <begin position="113"/>
        <end position="271"/>
    </location>
</feature>
<dbReference type="SMART" id="SM00558">
    <property type="entry name" value="JmjC"/>
    <property type="match status" value="1"/>
</dbReference>
<dbReference type="Pfam" id="PF13621">
    <property type="entry name" value="Cupin_8"/>
    <property type="match status" value="1"/>
</dbReference>
<dbReference type="PANTHER" id="PTHR12461">
    <property type="entry name" value="HYPOXIA-INDUCIBLE FACTOR 1 ALPHA INHIBITOR-RELATED"/>
    <property type="match status" value="1"/>
</dbReference>
<dbReference type="AlphaFoldDB" id="A0A919GRY4"/>
<dbReference type="Proteomes" id="UP000600026">
    <property type="component" value="Unassembled WGS sequence"/>
</dbReference>
<dbReference type="RefSeq" id="WP_078904302.1">
    <property type="nucleotide sequence ID" value="NZ_BNEE01000003.1"/>
</dbReference>
<keyword evidence="3" id="KW-1185">Reference proteome</keyword>
<dbReference type="Gene3D" id="2.60.120.650">
    <property type="entry name" value="Cupin"/>
    <property type="match status" value="1"/>
</dbReference>
<dbReference type="InterPro" id="IPR003347">
    <property type="entry name" value="JmjC_dom"/>
</dbReference>
<dbReference type="PANTHER" id="PTHR12461:SF105">
    <property type="entry name" value="HYPOXIA-INDUCIBLE FACTOR 1-ALPHA INHIBITOR"/>
    <property type="match status" value="1"/>
</dbReference>
<reference evidence="2" key="1">
    <citation type="submission" date="2020-09" db="EMBL/GenBank/DDBJ databases">
        <title>Whole genome shotgun sequence of Streptomyces xanthophaeus NBRC 12829.</title>
        <authorList>
            <person name="Komaki H."/>
            <person name="Tamura T."/>
        </authorList>
    </citation>
    <scope>NUCLEOTIDE SEQUENCE</scope>
    <source>
        <strain evidence="2">NBRC 12829</strain>
    </source>
</reference>
<evidence type="ECO:0000259" key="1">
    <source>
        <dbReference type="PROSITE" id="PS51184"/>
    </source>
</evidence>
<organism evidence="2 3">
    <name type="scientific">Streptomyces xanthophaeus</name>
    <dbReference type="NCBI Taxonomy" id="67385"/>
    <lineage>
        <taxon>Bacteria</taxon>
        <taxon>Bacillati</taxon>
        <taxon>Actinomycetota</taxon>
        <taxon>Actinomycetes</taxon>
        <taxon>Kitasatosporales</taxon>
        <taxon>Streptomycetaceae</taxon>
        <taxon>Streptomyces</taxon>
    </lineage>
</organism>
<gene>
    <name evidence="2" type="ORF">Sxan_02210</name>
</gene>
<protein>
    <recommendedName>
        <fullName evidence="1">JmjC domain-containing protein</fullName>
    </recommendedName>
</protein>
<proteinExistence type="predicted"/>
<name>A0A919GRY4_9ACTN</name>
<dbReference type="PROSITE" id="PS51184">
    <property type="entry name" value="JMJC"/>
    <property type="match status" value="1"/>
</dbReference>
<accession>A0A919GRY4</accession>
<evidence type="ECO:0000313" key="2">
    <source>
        <dbReference type="EMBL" id="GHI82857.1"/>
    </source>
</evidence>
<evidence type="ECO:0000313" key="3">
    <source>
        <dbReference type="Proteomes" id="UP000600026"/>
    </source>
</evidence>
<dbReference type="OrthoDB" id="9764016at2"/>